<feature type="compositionally biased region" description="Polar residues" evidence="5">
    <location>
        <begin position="730"/>
        <end position="749"/>
    </location>
</feature>
<gene>
    <name evidence="8" type="ORF">GSLYS_00001456001</name>
</gene>
<dbReference type="GO" id="GO:0005634">
    <property type="term" value="C:nucleus"/>
    <property type="evidence" value="ECO:0007669"/>
    <property type="project" value="TreeGrafter"/>
</dbReference>
<feature type="compositionally biased region" description="Low complexity" evidence="5">
    <location>
        <begin position="54"/>
        <end position="65"/>
    </location>
</feature>
<feature type="compositionally biased region" description="Polar residues" evidence="5">
    <location>
        <begin position="772"/>
        <end position="781"/>
    </location>
</feature>
<dbReference type="GO" id="GO:0031625">
    <property type="term" value="F:ubiquitin protein ligase binding"/>
    <property type="evidence" value="ECO:0007669"/>
    <property type="project" value="TreeGrafter"/>
</dbReference>
<dbReference type="Pfam" id="PF08833">
    <property type="entry name" value="Axin_b-cat_bind"/>
    <property type="match status" value="1"/>
</dbReference>
<dbReference type="PANTHER" id="PTHR46102">
    <property type="entry name" value="AXIN"/>
    <property type="match status" value="1"/>
</dbReference>
<dbReference type="InterPro" id="IPR029071">
    <property type="entry name" value="Ubiquitin-like_domsf"/>
</dbReference>
<keyword evidence="3 4" id="KW-0879">Wnt signaling pathway</keyword>
<feature type="compositionally biased region" description="Low complexity" evidence="5">
    <location>
        <begin position="807"/>
        <end position="819"/>
    </location>
</feature>
<dbReference type="SUPFAM" id="SSF48097">
    <property type="entry name" value="Regulator of G-protein signaling, RGS"/>
    <property type="match status" value="1"/>
</dbReference>
<comment type="caution">
    <text evidence="8">The sequence shown here is derived from an EMBL/GenBank/DDBJ whole genome shotgun (WGS) entry which is preliminary data.</text>
</comment>
<feature type="compositionally biased region" description="Low complexity" evidence="5">
    <location>
        <begin position="514"/>
        <end position="526"/>
    </location>
</feature>
<feature type="region of interest" description="Disordered" evidence="5">
    <location>
        <begin position="592"/>
        <end position="628"/>
    </location>
</feature>
<dbReference type="InterPro" id="IPR043581">
    <property type="entry name" value="Axin-like"/>
</dbReference>
<feature type="compositionally biased region" description="Basic and acidic residues" evidence="5">
    <location>
        <begin position="603"/>
        <end position="613"/>
    </location>
</feature>
<evidence type="ECO:0000256" key="4">
    <source>
        <dbReference type="PROSITE-ProRule" id="PRU00069"/>
    </source>
</evidence>
<dbReference type="Proteomes" id="UP001497497">
    <property type="component" value="Unassembled WGS sequence"/>
</dbReference>
<dbReference type="InterPro" id="IPR036305">
    <property type="entry name" value="RGS_sf"/>
</dbReference>
<dbReference type="GO" id="GO:0060090">
    <property type="term" value="F:molecular adaptor activity"/>
    <property type="evidence" value="ECO:0007669"/>
    <property type="project" value="TreeGrafter"/>
</dbReference>
<proteinExistence type="predicted"/>
<accession>A0AAV2H4Y4</accession>
<feature type="domain" description="RGS" evidence="6">
    <location>
        <begin position="136"/>
        <end position="259"/>
    </location>
</feature>
<feature type="compositionally biased region" description="Basic residues" evidence="5">
    <location>
        <begin position="592"/>
        <end position="602"/>
    </location>
</feature>
<dbReference type="GO" id="GO:0019901">
    <property type="term" value="F:protein kinase binding"/>
    <property type="evidence" value="ECO:0007669"/>
    <property type="project" value="TreeGrafter"/>
</dbReference>
<feature type="domain" description="DIX" evidence="7">
    <location>
        <begin position="874"/>
        <end position="958"/>
    </location>
</feature>
<dbReference type="SMART" id="SM00315">
    <property type="entry name" value="RGS"/>
    <property type="match status" value="1"/>
</dbReference>
<reference evidence="8 9" key="1">
    <citation type="submission" date="2024-04" db="EMBL/GenBank/DDBJ databases">
        <authorList>
            <consortium name="Genoscope - CEA"/>
            <person name="William W."/>
        </authorList>
    </citation>
    <scope>NUCLEOTIDE SEQUENCE [LARGE SCALE GENOMIC DNA]</scope>
</reference>
<evidence type="ECO:0008006" key="10">
    <source>
        <dbReference type="Google" id="ProtNLM"/>
    </source>
</evidence>
<dbReference type="AlphaFoldDB" id="A0AAV2H4Y4"/>
<name>A0AAV2H4Y4_LYMST</name>
<protein>
    <recommendedName>
        <fullName evidence="10">Axin</fullName>
    </recommendedName>
</protein>
<dbReference type="InterPro" id="IPR024066">
    <property type="entry name" value="RGS_subdom1/3"/>
</dbReference>
<dbReference type="InterPro" id="IPR038207">
    <property type="entry name" value="DIX_dom_sf"/>
</dbReference>
<feature type="compositionally biased region" description="Polar residues" evidence="5">
    <location>
        <begin position="827"/>
        <end position="871"/>
    </location>
</feature>
<feature type="region of interest" description="Disordered" evidence="5">
    <location>
        <begin position="730"/>
        <end position="753"/>
    </location>
</feature>
<keyword evidence="9" id="KW-1185">Reference proteome</keyword>
<dbReference type="InterPro" id="IPR001158">
    <property type="entry name" value="DIX"/>
</dbReference>
<evidence type="ECO:0000313" key="8">
    <source>
        <dbReference type="EMBL" id="CAL1527279.1"/>
    </source>
</evidence>
<evidence type="ECO:0000256" key="2">
    <source>
        <dbReference type="ARBA" id="ARBA00022490"/>
    </source>
</evidence>
<comment type="subcellular location">
    <subcellularLocation>
        <location evidence="1">Cytoplasm</location>
    </subcellularLocation>
</comment>
<dbReference type="GO" id="GO:0008013">
    <property type="term" value="F:beta-catenin binding"/>
    <property type="evidence" value="ECO:0007669"/>
    <property type="project" value="TreeGrafter"/>
</dbReference>
<feature type="compositionally biased region" description="Polar residues" evidence="5">
    <location>
        <begin position="1"/>
        <end position="19"/>
    </location>
</feature>
<dbReference type="PANTHER" id="PTHR46102:SF2">
    <property type="entry name" value="AXIN"/>
    <property type="match status" value="1"/>
</dbReference>
<evidence type="ECO:0000256" key="3">
    <source>
        <dbReference type="ARBA" id="ARBA00022687"/>
    </source>
</evidence>
<dbReference type="GO" id="GO:0032436">
    <property type="term" value="P:positive regulation of proteasomal ubiquitin-dependent protein catabolic process"/>
    <property type="evidence" value="ECO:0007669"/>
    <property type="project" value="TreeGrafter"/>
</dbReference>
<dbReference type="GO" id="GO:0048468">
    <property type="term" value="P:cell development"/>
    <property type="evidence" value="ECO:0007669"/>
    <property type="project" value="TreeGrafter"/>
</dbReference>
<keyword evidence="2" id="KW-0963">Cytoplasm</keyword>
<feature type="region of interest" description="Disordered" evidence="5">
    <location>
        <begin position="266"/>
        <end position="285"/>
    </location>
</feature>
<feature type="region of interest" description="Disordered" evidence="5">
    <location>
        <begin position="1"/>
        <end position="84"/>
    </location>
</feature>
<feature type="compositionally biased region" description="Low complexity" evidence="5">
    <location>
        <begin position="266"/>
        <end position="281"/>
    </location>
</feature>
<feature type="compositionally biased region" description="Low complexity" evidence="5">
    <location>
        <begin position="35"/>
        <end position="44"/>
    </location>
</feature>
<evidence type="ECO:0000259" key="7">
    <source>
        <dbReference type="PROSITE" id="PS50841"/>
    </source>
</evidence>
<dbReference type="InterPro" id="IPR016137">
    <property type="entry name" value="RGS"/>
</dbReference>
<dbReference type="Gene3D" id="1.10.196.10">
    <property type="match status" value="1"/>
</dbReference>
<dbReference type="InterPro" id="IPR044926">
    <property type="entry name" value="RGS_subdomain_2"/>
</dbReference>
<evidence type="ECO:0000313" key="9">
    <source>
        <dbReference type="Proteomes" id="UP001497497"/>
    </source>
</evidence>
<organism evidence="8 9">
    <name type="scientific">Lymnaea stagnalis</name>
    <name type="common">Great pond snail</name>
    <name type="synonym">Helix stagnalis</name>
    <dbReference type="NCBI Taxonomy" id="6523"/>
    <lineage>
        <taxon>Eukaryota</taxon>
        <taxon>Metazoa</taxon>
        <taxon>Spiralia</taxon>
        <taxon>Lophotrochozoa</taxon>
        <taxon>Mollusca</taxon>
        <taxon>Gastropoda</taxon>
        <taxon>Heterobranchia</taxon>
        <taxon>Euthyneura</taxon>
        <taxon>Panpulmonata</taxon>
        <taxon>Hygrophila</taxon>
        <taxon>Lymnaeoidea</taxon>
        <taxon>Lymnaeidae</taxon>
        <taxon>Lymnaea</taxon>
    </lineage>
</organism>
<dbReference type="EMBL" id="CAXITT010000015">
    <property type="protein sequence ID" value="CAL1527279.1"/>
    <property type="molecule type" value="Genomic_DNA"/>
</dbReference>
<dbReference type="GO" id="GO:0005886">
    <property type="term" value="C:plasma membrane"/>
    <property type="evidence" value="ECO:0007669"/>
    <property type="project" value="TreeGrafter"/>
</dbReference>
<dbReference type="GO" id="GO:0016055">
    <property type="term" value="P:Wnt signaling pathway"/>
    <property type="evidence" value="ECO:0007669"/>
    <property type="project" value="UniProtKB-KW"/>
</dbReference>
<evidence type="ECO:0000256" key="1">
    <source>
        <dbReference type="ARBA" id="ARBA00004496"/>
    </source>
</evidence>
<dbReference type="Pfam" id="PF00615">
    <property type="entry name" value="RGS"/>
    <property type="match status" value="1"/>
</dbReference>
<dbReference type="SMART" id="SM00021">
    <property type="entry name" value="DAX"/>
    <property type="match status" value="1"/>
</dbReference>
<dbReference type="GO" id="GO:0030877">
    <property type="term" value="C:beta-catenin destruction complex"/>
    <property type="evidence" value="ECO:0007669"/>
    <property type="project" value="TreeGrafter"/>
</dbReference>
<dbReference type="PROSITE" id="PS50132">
    <property type="entry name" value="RGS"/>
    <property type="match status" value="1"/>
</dbReference>
<dbReference type="Pfam" id="PF00778">
    <property type="entry name" value="DIX"/>
    <property type="match status" value="1"/>
</dbReference>
<dbReference type="SUPFAM" id="SSF54236">
    <property type="entry name" value="Ubiquitin-like"/>
    <property type="match status" value="1"/>
</dbReference>
<sequence>MTTKVVDFLNQSGGSNFTETAPRPPTYGEENELQSNGGNSTKSSSSHKSHVSSKSHSSSKSGTSTKGDHSHSPATTPRKSNLEGIKVTESLTHTSLCECEDSEMAAPLGFEPEGSAANSPPYSENGTPPHLKWAENLSFLLDDSEGVELLKDFMEHEIEGGSEVLQFWFACQGLKRTIGNNSLDNIFNLQKVIYKRYLLRNEKIKCISKEVKKEISENLCNKCTLDKCIFDQAQEEVESFMRNVTYPAFLNSDCYVQYVQNYVDSPKSSRSSGSNSARPVSQSGLLPVVHEDKELESKDFNTPVPLPVIKTHSTSKRTDVIGATQRLETVTGSPLYYPRTSYPAHVSYAPVSAQDSELQSLSSDALTDDTISVTDSSVDGYPHLRKKSHHRKAVVKSLAQHNRELRTGLHSQIIPRTEHAPKDRNIAEIDPKRFACLLIEKLTKVLDDREATAKVDEKLKSLNTTEIELEEKLVTSFSKGNTPATLIPLMRPSVMEEETAESILDQHCSRIWASSSHHTPSYSPPGHQSPPHSKSPDRHKDARKKAIPGPAAVPNPYMARGYHKRRDFSTVSYDSGIENSNLILCGTETHRHIHHHHHHHHSSRESSSKKTQVEVEAQTCGLSPWRGDNPANLSADYAAGDCAGRGRTNLRKSACSALRKTSDTSSNIDSGVSGMDSVKIPANWINPTSEKVMKWMMDSETVHDVSTVLQDAVDRSTSSHRRTHRINQTVATAQPARQSSKSKACTRSASVDRGGERTVGLLSSWNGATLMPSQPFAQDSSMPLLTPPNPTTQLEEAKRRLETQSRAVAASASPVKSKSFTGVRPQPSGTPVPTGTHSRTLPNVRSVNSQLDTSVTSQTLDSRLGTSSSSAVPPSETIIGIYMGQEPIPYRHQLPGRAITLAQIKTLVTKRGFFKYYFKRQSDEFADGAGAVFEEISDDNTIVPMWQGKIVVKVERLDL</sequence>
<dbReference type="GO" id="GO:0005737">
    <property type="term" value="C:cytoplasm"/>
    <property type="evidence" value="ECO:0007669"/>
    <property type="project" value="UniProtKB-SubCell"/>
</dbReference>
<dbReference type="GO" id="GO:0090090">
    <property type="term" value="P:negative regulation of canonical Wnt signaling pathway"/>
    <property type="evidence" value="ECO:0007669"/>
    <property type="project" value="InterPro"/>
</dbReference>
<dbReference type="PROSITE" id="PS50841">
    <property type="entry name" value="DIX"/>
    <property type="match status" value="1"/>
</dbReference>
<dbReference type="Gene3D" id="1.10.167.10">
    <property type="entry name" value="Regulator of G-protein Signalling 4, domain 2"/>
    <property type="match status" value="1"/>
</dbReference>
<feature type="region of interest" description="Disordered" evidence="5">
    <location>
        <begin position="772"/>
        <end position="871"/>
    </location>
</feature>
<evidence type="ECO:0000256" key="5">
    <source>
        <dbReference type="SAM" id="MobiDB-lite"/>
    </source>
</evidence>
<feature type="region of interest" description="Disordered" evidence="5">
    <location>
        <begin position="514"/>
        <end position="558"/>
    </location>
</feature>
<dbReference type="InterPro" id="IPR014936">
    <property type="entry name" value="Axin_b-cat-bd"/>
</dbReference>
<evidence type="ECO:0000259" key="6">
    <source>
        <dbReference type="PROSITE" id="PS50132"/>
    </source>
</evidence>
<dbReference type="Gene3D" id="2.40.240.130">
    <property type="match status" value="1"/>
</dbReference>